<gene>
    <name evidence="1" type="ORF">BV22DRAFT_1048302</name>
</gene>
<sequence>MAFNGKTASFQDLAVEVKEVPFKFVKEQIELHLHERACRGRSRSRLGLSMVFGPLQSYEDELERTALALSSEPVGVETAFSPLLTFILAMALYPEVQAFKDELARAEVEAVMSMVAESRSDSSRIHSRSGLDTTRQVLYMIGAHNIPAAARDMDMNPSERNACIRMGIGLVFAIYDQAASGPVGRTVTKAAQYTQIQ</sequence>
<protein>
    <submittedName>
        <fullName evidence="1">Uncharacterized protein</fullName>
    </submittedName>
</protein>
<evidence type="ECO:0000313" key="2">
    <source>
        <dbReference type="Proteomes" id="UP000790709"/>
    </source>
</evidence>
<keyword evidence="2" id="KW-1185">Reference proteome</keyword>
<proteinExistence type="predicted"/>
<name>A0ACB8BC70_9AGAM</name>
<dbReference type="Proteomes" id="UP000790709">
    <property type="component" value="Unassembled WGS sequence"/>
</dbReference>
<organism evidence="1 2">
    <name type="scientific">Leucogyrophana mollusca</name>
    <dbReference type="NCBI Taxonomy" id="85980"/>
    <lineage>
        <taxon>Eukaryota</taxon>
        <taxon>Fungi</taxon>
        <taxon>Dikarya</taxon>
        <taxon>Basidiomycota</taxon>
        <taxon>Agaricomycotina</taxon>
        <taxon>Agaricomycetes</taxon>
        <taxon>Agaricomycetidae</taxon>
        <taxon>Boletales</taxon>
        <taxon>Boletales incertae sedis</taxon>
        <taxon>Leucogyrophana</taxon>
    </lineage>
</organism>
<comment type="caution">
    <text evidence="1">The sequence shown here is derived from an EMBL/GenBank/DDBJ whole genome shotgun (WGS) entry which is preliminary data.</text>
</comment>
<accession>A0ACB8BC70</accession>
<reference evidence="1" key="1">
    <citation type="journal article" date="2021" name="New Phytol.">
        <title>Evolutionary innovations through gain and loss of genes in the ectomycorrhizal Boletales.</title>
        <authorList>
            <person name="Wu G."/>
            <person name="Miyauchi S."/>
            <person name="Morin E."/>
            <person name="Kuo A."/>
            <person name="Drula E."/>
            <person name="Varga T."/>
            <person name="Kohler A."/>
            <person name="Feng B."/>
            <person name="Cao Y."/>
            <person name="Lipzen A."/>
            <person name="Daum C."/>
            <person name="Hundley H."/>
            <person name="Pangilinan J."/>
            <person name="Johnson J."/>
            <person name="Barry K."/>
            <person name="LaButti K."/>
            <person name="Ng V."/>
            <person name="Ahrendt S."/>
            <person name="Min B."/>
            <person name="Choi I.G."/>
            <person name="Park H."/>
            <person name="Plett J.M."/>
            <person name="Magnuson J."/>
            <person name="Spatafora J.W."/>
            <person name="Nagy L.G."/>
            <person name="Henrissat B."/>
            <person name="Grigoriev I.V."/>
            <person name="Yang Z.L."/>
            <person name="Xu J."/>
            <person name="Martin F.M."/>
        </authorList>
    </citation>
    <scope>NUCLEOTIDE SEQUENCE</scope>
    <source>
        <strain evidence="1">KUC20120723A-06</strain>
    </source>
</reference>
<dbReference type="EMBL" id="MU266457">
    <property type="protein sequence ID" value="KAH7923291.1"/>
    <property type="molecule type" value="Genomic_DNA"/>
</dbReference>
<evidence type="ECO:0000313" key="1">
    <source>
        <dbReference type="EMBL" id="KAH7923291.1"/>
    </source>
</evidence>